<name>A0A850Q8U4_9RHOB</name>
<evidence type="ECO:0000256" key="1">
    <source>
        <dbReference type="ARBA" id="ARBA00023015"/>
    </source>
</evidence>
<dbReference type="InterPro" id="IPR000524">
    <property type="entry name" value="Tscrpt_reg_HTH_GntR"/>
</dbReference>
<dbReference type="InterPro" id="IPR036390">
    <property type="entry name" value="WH_DNA-bd_sf"/>
</dbReference>
<accession>A0A850Q8U4</accession>
<dbReference type="Pfam" id="PF00392">
    <property type="entry name" value="GntR"/>
    <property type="match status" value="1"/>
</dbReference>
<dbReference type="InterPro" id="IPR011711">
    <property type="entry name" value="GntR_C"/>
</dbReference>
<keyword evidence="3" id="KW-0804">Transcription</keyword>
<keyword evidence="1" id="KW-0805">Transcription regulation</keyword>
<reference evidence="5 6" key="1">
    <citation type="submission" date="2020-04" db="EMBL/GenBank/DDBJ databases">
        <title>Donghicola sp., a member of the Rhodobacteraceae family isolated from mangrove forest in Thailand.</title>
        <authorList>
            <person name="Charoenyingcharoen P."/>
            <person name="Yukphan P."/>
        </authorList>
    </citation>
    <scope>NUCLEOTIDE SEQUENCE [LARGE SCALE GENOMIC DNA]</scope>
    <source>
        <strain evidence="5 6">B5-SW-15</strain>
    </source>
</reference>
<dbReference type="PANTHER" id="PTHR43537">
    <property type="entry name" value="TRANSCRIPTIONAL REGULATOR, GNTR FAMILY"/>
    <property type="match status" value="1"/>
</dbReference>
<dbReference type="Pfam" id="PF07729">
    <property type="entry name" value="FCD"/>
    <property type="match status" value="1"/>
</dbReference>
<protein>
    <submittedName>
        <fullName evidence="5">GntR family transcriptional regulator</fullName>
    </submittedName>
</protein>
<dbReference type="InterPro" id="IPR008920">
    <property type="entry name" value="TF_FadR/GntR_C"/>
</dbReference>
<dbReference type="AlphaFoldDB" id="A0A850Q8U4"/>
<dbReference type="GO" id="GO:0003700">
    <property type="term" value="F:DNA-binding transcription factor activity"/>
    <property type="evidence" value="ECO:0007669"/>
    <property type="project" value="InterPro"/>
</dbReference>
<dbReference type="SUPFAM" id="SSF46785">
    <property type="entry name" value="Winged helix' DNA-binding domain"/>
    <property type="match status" value="1"/>
</dbReference>
<dbReference type="Proteomes" id="UP000592216">
    <property type="component" value="Unassembled WGS sequence"/>
</dbReference>
<dbReference type="Gene3D" id="1.10.10.10">
    <property type="entry name" value="Winged helix-like DNA-binding domain superfamily/Winged helix DNA-binding domain"/>
    <property type="match status" value="1"/>
</dbReference>
<dbReference type="PROSITE" id="PS50949">
    <property type="entry name" value="HTH_GNTR"/>
    <property type="match status" value="1"/>
</dbReference>
<proteinExistence type="predicted"/>
<feature type="domain" description="HTH gntR-type" evidence="4">
    <location>
        <begin position="3"/>
        <end position="70"/>
    </location>
</feature>
<sequence length="229" mass="25690">MAVSRTAAIYEALKEELLDSKHPAGKKLGIDQIAQRFGASAGAVREALARLTSDRLVIAQPQRGFVVTPVSRADLIDLTQVRIDIETRCLANSIERGTLEWEGQMLAIWHKLSNTASGRDDPHQHRKWSALHADFHDGLIACCDSPWWMHLRDQMYMQAERYRRMIFPHVQVKRDINAEHGQILNLALGRDTQGACDALAKHLQFTTDILLAAHVPGLSEEEAKADVRS</sequence>
<dbReference type="SMART" id="SM00895">
    <property type="entry name" value="FCD"/>
    <property type="match status" value="1"/>
</dbReference>
<dbReference type="SMART" id="SM00345">
    <property type="entry name" value="HTH_GNTR"/>
    <property type="match status" value="1"/>
</dbReference>
<comment type="caution">
    <text evidence="5">The sequence shown here is derived from an EMBL/GenBank/DDBJ whole genome shotgun (WGS) entry which is preliminary data.</text>
</comment>
<organism evidence="5 6">
    <name type="scientific">Donghicola mangrovi</name>
    <dbReference type="NCBI Taxonomy" id="2729614"/>
    <lineage>
        <taxon>Bacteria</taxon>
        <taxon>Pseudomonadati</taxon>
        <taxon>Pseudomonadota</taxon>
        <taxon>Alphaproteobacteria</taxon>
        <taxon>Rhodobacterales</taxon>
        <taxon>Roseobacteraceae</taxon>
        <taxon>Donghicola</taxon>
    </lineage>
</organism>
<evidence type="ECO:0000313" key="6">
    <source>
        <dbReference type="Proteomes" id="UP000592216"/>
    </source>
</evidence>
<evidence type="ECO:0000256" key="3">
    <source>
        <dbReference type="ARBA" id="ARBA00023163"/>
    </source>
</evidence>
<dbReference type="PANTHER" id="PTHR43537:SF20">
    <property type="entry name" value="HTH-TYPE TRANSCRIPTIONAL REPRESSOR GLAR"/>
    <property type="match status" value="1"/>
</dbReference>
<keyword evidence="2" id="KW-0238">DNA-binding</keyword>
<dbReference type="SUPFAM" id="SSF48008">
    <property type="entry name" value="GntR ligand-binding domain-like"/>
    <property type="match status" value="1"/>
</dbReference>
<dbReference type="GO" id="GO:0003677">
    <property type="term" value="F:DNA binding"/>
    <property type="evidence" value="ECO:0007669"/>
    <property type="project" value="UniProtKB-KW"/>
</dbReference>
<gene>
    <name evidence="5" type="ORF">HJ536_19615</name>
</gene>
<dbReference type="Gene3D" id="1.20.120.530">
    <property type="entry name" value="GntR ligand-binding domain-like"/>
    <property type="match status" value="1"/>
</dbReference>
<evidence type="ECO:0000259" key="4">
    <source>
        <dbReference type="PROSITE" id="PS50949"/>
    </source>
</evidence>
<dbReference type="EMBL" id="JABCJE010000018">
    <property type="protein sequence ID" value="NVO25566.1"/>
    <property type="molecule type" value="Genomic_DNA"/>
</dbReference>
<dbReference type="RefSeq" id="WP_177159093.1">
    <property type="nucleotide sequence ID" value="NZ_JABCJE010000018.1"/>
</dbReference>
<evidence type="ECO:0000313" key="5">
    <source>
        <dbReference type="EMBL" id="NVO25566.1"/>
    </source>
</evidence>
<dbReference type="InterPro" id="IPR036388">
    <property type="entry name" value="WH-like_DNA-bd_sf"/>
</dbReference>
<evidence type="ECO:0000256" key="2">
    <source>
        <dbReference type="ARBA" id="ARBA00023125"/>
    </source>
</evidence>